<protein>
    <submittedName>
        <fullName evidence="1">Uncharacterized protein</fullName>
    </submittedName>
</protein>
<dbReference type="Proteomes" id="UP000759537">
    <property type="component" value="Unassembled WGS sequence"/>
</dbReference>
<reference evidence="1" key="1">
    <citation type="submission" date="2019-10" db="EMBL/GenBank/DDBJ databases">
        <authorList>
            <consortium name="DOE Joint Genome Institute"/>
            <person name="Kuo A."/>
            <person name="Miyauchi S."/>
            <person name="Kiss E."/>
            <person name="Drula E."/>
            <person name="Kohler A."/>
            <person name="Sanchez-Garcia M."/>
            <person name="Andreopoulos B."/>
            <person name="Barry K.W."/>
            <person name="Bonito G."/>
            <person name="Buee M."/>
            <person name="Carver A."/>
            <person name="Chen C."/>
            <person name="Cichocki N."/>
            <person name="Clum A."/>
            <person name="Culley D."/>
            <person name="Crous P.W."/>
            <person name="Fauchery L."/>
            <person name="Girlanda M."/>
            <person name="Hayes R."/>
            <person name="Keri Z."/>
            <person name="LaButti K."/>
            <person name="Lipzen A."/>
            <person name="Lombard V."/>
            <person name="Magnuson J."/>
            <person name="Maillard F."/>
            <person name="Morin E."/>
            <person name="Murat C."/>
            <person name="Nolan M."/>
            <person name="Ohm R."/>
            <person name="Pangilinan J."/>
            <person name="Pereira M."/>
            <person name="Perotto S."/>
            <person name="Peter M."/>
            <person name="Riley R."/>
            <person name="Sitrit Y."/>
            <person name="Stielow B."/>
            <person name="Szollosi G."/>
            <person name="Zifcakova L."/>
            <person name="Stursova M."/>
            <person name="Spatafora J.W."/>
            <person name="Tedersoo L."/>
            <person name="Vaario L.-M."/>
            <person name="Yamada A."/>
            <person name="Yan M."/>
            <person name="Wang P."/>
            <person name="Xu J."/>
            <person name="Bruns T."/>
            <person name="Baldrian P."/>
            <person name="Vilgalys R."/>
            <person name="Henrissat B."/>
            <person name="Grigoriev I.V."/>
            <person name="Hibbett D."/>
            <person name="Nagy L.G."/>
            <person name="Martin F.M."/>
        </authorList>
    </citation>
    <scope>NUCLEOTIDE SEQUENCE</scope>
    <source>
        <strain evidence="1">Prilba</strain>
    </source>
</reference>
<comment type="caution">
    <text evidence="1">The sequence shown here is derived from an EMBL/GenBank/DDBJ whole genome shotgun (WGS) entry which is preliminary data.</text>
</comment>
<dbReference type="OrthoDB" id="3261852at2759"/>
<keyword evidence="2" id="KW-1185">Reference proteome</keyword>
<evidence type="ECO:0000313" key="2">
    <source>
        <dbReference type="Proteomes" id="UP000759537"/>
    </source>
</evidence>
<dbReference type="EMBL" id="WHVB01000031">
    <property type="protein sequence ID" value="KAF8468582.1"/>
    <property type="molecule type" value="Genomic_DNA"/>
</dbReference>
<sequence>MLLPQVPPPPADDQSITVHITSLASALSRLNINIPIQILIKIMREEDEVRLATKATEQRAMLSKLALPETFVVNTDGTFTFVPKPTEPAFADLVERERGRRLVEMAREAGF</sequence>
<reference evidence="1" key="2">
    <citation type="journal article" date="2020" name="Nat. Commun.">
        <title>Large-scale genome sequencing of mycorrhizal fungi provides insights into the early evolution of symbiotic traits.</title>
        <authorList>
            <person name="Miyauchi S."/>
            <person name="Kiss E."/>
            <person name="Kuo A."/>
            <person name="Drula E."/>
            <person name="Kohler A."/>
            <person name="Sanchez-Garcia M."/>
            <person name="Morin E."/>
            <person name="Andreopoulos B."/>
            <person name="Barry K.W."/>
            <person name="Bonito G."/>
            <person name="Buee M."/>
            <person name="Carver A."/>
            <person name="Chen C."/>
            <person name="Cichocki N."/>
            <person name="Clum A."/>
            <person name="Culley D."/>
            <person name="Crous P.W."/>
            <person name="Fauchery L."/>
            <person name="Girlanda M."/>
            <person name="Hayes R.D."/>
            <person name="Keri Z."/>
            <person name="LaButti K."/>
            <person name="Lipzen A."/>
            <person name="Lombard V."/>
            <person name="Magnuson J."/>
            <person name="Maillard F."/>
            <person name="Murat C."/>
            <person name="Nolan M."/>
            <person name="Ohm R.A."/>
            <person name="Pangilinan J."/>
            <person name="Pereira M.F."/>
            <person name="Perotto S."/>
            <person name="Peter M."/>
            <person name="Pfister S."/>
            <person name="Riley R."/>
            <person name="Sitrit Y."/>
            <person name="Stielow J.B."/>
            <person name="Szollosi G."/>
            <person name="Zifcakova L."/>
            <person name="Stursova M."/>
            <person name="Spatafora J.W."/>
            <person name="Tedersoo L."/>
            <person name="Vaario L.M."/>
            <person name="Yamada A."/>
            <person name="Yan M."/>
            <person name="Wang P."/>
            <person name="Xu J."/>
            <person name="Bruns T."/>
            <person name="Baldrian P."/>
            <person name="Vilgalys R."/>
            <person name="Dunand C."/>
            <person name="Henrissat B."/>
            <person name="Grigoriev I.V."/>
            <person name="Hibbett D."/>
            <person name="Nagy L.G."/>
            <person name="Martin F.M."/>
        </authorList>
    </citation>
    <scope>NUCLEOTIDE SEQUENCE</scope>
    <source>
        <strain evidence="1">Prilba</strain>
    </source>
</reference>
<proteinExistence type="predicted"/>
<dbReference type="AlphaFoldDB" id="A0A9P5MQE4"/>
<accession>A0A9P5MQE4</accession>
<organism evidence="1 2">
    <name type="scientific">Russula ochroleuca</name>
    <dbReference type="NCBI Taxonomy" id="152965"/>
    <lineage>
        <taxon>Eukaryota</taxon>
        <taxon>Fungi</taxon>
        <taxon>Dikarya</taxon>
        <taxon>Basidiomycota</taxon>
        <taxon>Agaricomycotina</taxon>
        <taxon>Agaricomycetes</taxon>
        <taxon>Russulales</taxon>
        <taxon>Russulaceae</taxon>
        <taxon>Russula</taxon>
    </lineage>
</organism>
<name>A0A9P5MQE4_9AGAM</name>
<gene>
    <name evidence="1" type="ORF">DFH94DRAFT_685564</name>
</gene>
<evidence type="ECO:0000313" key="1">
    <source>
        <dbReference type="EMBL" id="KAF8468582.1"/>
    </source>
</evidence>